<dbReference type="InterPro" id="IPR011990">
    <property type="entry name" value="TPR-like_helical_dom_sf"/>
</dbReference>
<dbReference type="SMART" id="SM00028">
    <property type="entry name" value="TPR"/>
    <property type="match status" value="2"/>
</dbReference>
<dbReference type="InterPro" id="IPR046341">
    <property type="entry name" value="SET_dom_sf"/>
</dbReference>
<dbReference type="Gene3D" id="2.170.270.10">
    <property type="entry name" value="SET domain"/>
    <property type="match status" value="1"/>
</dbReference>
<feature type="domain" description="SET" evidence="2">
    <location>
        <begin position="443"/>
        <end position="633"/>
    </location>
</feature>
<keyword evidence="1" id="KW-0802">TPR repeat</keyword>
<feature type="repeat" description="TPR" evidence="1">
    <location>
        <begin position="367"/>
        <end position="400"/>
    </location>
</feature>
<dbReference type="Pfam" id="PF00856">
    <property type="entry name" value="SET"/>
    <property type="match status" value="1"/>
</dbReference>
<proteinExistence type="predicted"/>
<dbReference type="SUPFAM" id="SSF48452">
    <property type="entry name" value="TPR-like"/>
    <property type="match status" value="1"/>
</dbReference>
<accession>A0A4S8SYU4</accession>
<dbReference type="SMART" id="SM00317">
    <property type="entry name" value="SET"/>
    <property type="match status" value="1"/>
</dbReference>
<organism evidence="3 4">
    <name type="scientific">Aureobasidium pullulans</name>
    <name type="common">Black yeast</name>
    <name type="synonym">Pullularia pullulans</name>
    <dbReference type="NCBI Taxonomy" id="5580"/>
    <lineage>
        <taxon>Eukaryota</taxon>
        <taxon>Fungi</taxon>
        <taxon>Dikarya</taxon>
        <taxon>Ascomycota</taxon>
        <taxon>Pezizomycotina</taxon>
        <taxon>Dothideomycetes</taxon>
        <taxon>Dothideomycetidae</taxon>
        <taxon>Dothideales</taxon>
        <taxon>Saccotheciaceae</taxon>
        <taxon>Aureobasidium</taxon>
    </lineage>
</organism>
<dbReference type="PANTHER" id="PTHR47643:SF2">
    <property type="entry name" value="TPR DOMAIN PROTEIN (AFU_ORTHOLOGUE AFUA_5G12710)"/>
    <property type="match status" value="1"/>
</dbReference>
<protein>
    <submittedName>
        <fullName evidence="3">SET domain-containing protein</fullName>
    </submittedName>
</protein>
<dbReference type="PROSITE" id="PS50005">
    <property type="entry name" value="TPR"/>
    <property type="match status" value="1"/>
</dbReference>
<dbReference type="AlphaFoldDB" id="A0A4S8SYU4"/>
<dbReference type="InterPro" id="IPR019734">
    <property type="entry name" value="TPR_rpt"/>
</dbReference>
<reference evidence="3 4" key="1">
    <citation type="submission" date="2018-10" db="EMBL/GenBank/DDBJ databases">
        <title>Fifty Aureobasidium pullulans genomes reveal a recombining polyextremotolerant generalist.</title>
        <authorList>
            <person name="Gostincar C."/>
            <person name="Turk M."/>
            <person name="Zajc J."/>
            <person name="Gunde-Cimerman N."/>
        </authorList>
    </citation>
    <scope>NUCLEOTIDE SEQUENCE [LARGE SCALE GENOMIC DNA]</scope>
    <source>
        <strain evidence="3 4">EXF-11900</strain>
    </source>
</reference>
<dbReference type="PANTHER" id="PTHR47643">
    <property type="entry name" value="TPR DOMAIN PROTEIN (AFU_ORTHOLOGUE AFUA_5G12710)"/>
    <property type="match status" value="1"/>
</dbReference>
<evidence type="ECO:0000259" key="2">
    <source>
        <dbReference type="PROSITE" id="PS50280"/>
    </source>
</evidence>
<gene>
    <name evidence="3" type="ORF">D6D28_01018</name>
</gene>
<name>A0A4S8SYU4_AURPU</name>
<sequence length="834" mass="94369">MAFAWIIRYRPQSIGFPMSESLVRPLHRAFRQVPWSRSDSVDSKEFPKHLPFVSNVTNRSIDAIFWSLCISFSTHSSVRTQRQHLHLSIQMESQKMAYQMAKARKGQPRNTAHEKDDIIGYYADEDQTALIERAKDTNQVMSLCEPYPPCLKSYTELRKASSERLMALRFVLTFFQIYLKDLKVQTHHTGSVLLVRTIGHPQKLSVILPLTNGVQDETTDVERLNVLFKGTVKDRTLLAKGNILLIKEPFFEEAGDNHYIRVDNPSNLMLLADDHVAVPQLWQSRDNYSALHWKLKGNAALKKEKVLEAIRCYERGLSFVVTDDTALKNDLHRNLSAAALQATQYDLAKTQALLSISSDDDSDLHDDKALLRAGTASYKLGDFCTAKSMFERLLNISPSYEPGIQILEHTKDRLTEGKTGQYEFGAMTIAAKNDFGEYGSFLRRTDIRPSKIAGRGLFATEDIRCGEIVLCEKAFTAEPRPKSGPSKPAEMMDLHNNSKHIGSYAALFSATVRKIVDNPSLAHILDLHTDGTRESQKTIPLVDGLPAVDIFRVHSLLKRNVFSFGKHAIVNTPPAELNKIHETGADAVGLWYQVSHINHSCIANCHRNFIGDMMIVRANFDIPKNTEITLAYIEHSPLPSVQQEEFQMNWGFQCTCNLCISEQYITPNTKMYKHLVDAAATFKRWKTHPATATEVIKKAQELVDTITPLYPEYEKLPRLGVTDHHTMLMLIYKSKEQFDLMALNARQVIRDLGFILSVNGNDINMDRTNGIPEIHVVWALLFLSADTFEKGNSVLALGYCDLAEEIYTILNGTKIGFEEMQKQLDEIVFSMQLA</sequence>
<evidence type="ECO:0000313" key="3">
    <source>
        <dbReference type="EMBL" id="THV76527.1"/>
    </source>
</evidence>
<dbReference type="SUPFAM" id="SSF82199">
    <property type="entry name" value="SET domain"/>
    <property type="match status" value="1"/>
</dbReference>
<dbReference type="EMBL" id="QZAF01000018">
    <property type="protein sequence ID" value="THV76527.1"/>
    <property type="molecule type" value="Genomic_DNA"/>
</dbReference>
<dbReference type="Proteomes" id="UP000304951">
    <property type="component" value="Unassembled WGS sequence"/>
</dbReference>
<dbReference type="Gene3D" id="1.25.40.10">
    <property type="entry name" value="Tetratricopeptide repeat domain"/>
    <property type="match status" value="1"/>
</dbReference>
<comment type="caution">
    <text evidence="3">The sequence shown here is derived from an EMBL/GenBank/DDBJ whole genome shotgun (WGS) entry which is preliminary data.</text>
</comment>
<evidence type="ECO:0000256" key="1">
    <source>
        <dbReference type="PROSITE-ProRule" id="PRU00339"/>
    </source>
</evidence>
<dbReference type="PROSITE" id="PS50280">
    <property type="entry name" value="SET"/>
    <property type="match status" value="1"/>
</dbReference>
<dbReference type="InterPro" id="IPR053209">
    <property type="entry name" value="Gramillin-biosynth_MTr"/>
</dbReference>
<dbReference type="InterPro" id="IPR001214">
    <property type="entry name" value="SET_dom"/>
</dbReference>
<dbReference type="CDD" id="cd20071">
    <property type="entry name" value="SET_SMYD"/>
    <property type="match status" value="1"/>
</dbReference>
<evidence type="ECO:0000313" key="4">
    <source>
        <dbReference type="Proteomes" id="UP000304951"/>
    </source>
</evidence>